<dbReference type="PANTHER" id="PTHR43585">
    <property type="entry name" value="FUMIPYRROLE BIOSYNTHESIS PROTEIN C"/>
    <property type="match status" value="1"/>
</dbReference>
<comment type="caution">
    <text evidence="6">The sequence shown here is derived from an EMBL/GenBank/DDBJ whole genome shotgun (WGS) entry which is preliminary data.</text>
</comment>
<dbReference type="InterPro" id="IPR013815">
    <property type="entry name" value="ATP_grasp_subdomain_1"/>
</dbReference>
<protein>
    <submittedName>
        <fullName evidence="6">ATP-grasp domain-containing protein</fullName>
    </submittedName>
</protein>
<name>A0ABT3X2D3_9BACL</name>
<keyword evidence="3 4" id="KW-0067">ATP-binding</keyword>
<keyword evidence="1" id="KW-0436">Ligase</keyword>
<dbReference type="InterPro" id="IPR052032">
    <property type="entry name" value="ATP-dep_AA_Ligase"/>
</dbReference>
<reference evidence="6 7" key="1">
    <citation type="submission" date="2022-11" db="EMBL/GenBank/DDBJ databases">
        <title>Study of microbial diversity in lake waters.</title>
        <authorList>
            <person name="Zhang J."/>
        </authorList>
    </citation>
    <scope>NUCLEOTIDE SEQUENCE [LARGE SCALE GENOMIC DNA]</scope>
    <source>
        <strain evidence="6 7">DT12</strain>
    </source>
</reference>
<feature type="domain" description="ATP-grasp" evidence="5">
    <location>
        <begin position="107"/>
        <end position="298"/>
    </location>
</feature>
<dbReference type="Gene3D" id="3.30.1490.20">
    <property type="entry name" value="ATP-grasp fold, A domain"/>
    <property type="match status" value="1"/>
</dbReference>
<dbReference type="Pfam" id="PF02786">
    <property type="entry name" value="CPSase_L_D2"/>
    <property type="match status" value="1"/>
</dbReference>
<evidence type="ECO:0000313" key="6">
    <source>
        <dbReference type="EMBL" id="MCX7569781.1"/>
    </source>
</evidence>
<keyword evidence="2 4" id="KW-0547">Nucleotide-binding</keyword>
<dbReference type="Gene3D" id="3.40.50.20">
    <property type="match status" value="1"/>
</dbReference>
<dbReference type="Proteomes" id="UP001208017">
    <property type="component" value="Unassembled WGS sequence"/>
</dbReference>
<dbReference type="PANTHER" id="PTHR43585:SF2">
    <property type="entry name" value="ATP-GRASP ENZYME FSQD"/>
    <property type="match status" value="1"/>
</dbReference>
<evidence type="ECO:0000259" key="5">
    <source>
        <dbReference type="PROSITE" id="PS50975"/>
    </source>
</evidence>
<evidence type="ECO:0000256" key="2">
    <source>
        <dbReference type="ARBA" id="ARBA00022741"/>
    </source>
</evidence>
<proteinExistence type="predicted"/>
<dbReference type="InterPro" id="IPR005479">
    <property type="entry name" value="CPAse_ATP-bd"/>
</dbReference>
<evidence type="ECO:0000313" key="7">
    <source>
        <dbReference type="Proteomes" id="UP001208017"/>
    </source>
</evidence>
<dbReference type="PROSITE" id="PS50975">
    <property type="entry name" value="ATP_GRASP"/>
    <property type="match status" value="1"/>
</dbReference>
<dbReference type="RefSeq" id="WP_267151034.1">
    <property type="nucleotide sequence ID" value="NZ_JAPMLT010000003.1"/>
</dbReference>
<gene>
    <name evidence="6" type="ORF">OS242_07370</name>
</gene>
<evidence type="ECO:0000256" key="3">
    <source>
        <dbReference type="ARBA" id="ARBA00022840"/>
    </source>
</evidence>
<accession>A0ABT3X2D3</accession>
<keyword evidence="7" id="KW-1185">Reference proteome</keyword>
<dbReference type="InterPro" id="IPR011761">
    <property type="entry name" value="ATP-grasp"/>
</dbReference>
<evidence type="ECO:0000256" key="4">
    <source>
        <dbReference type="PROSITE-ProRule" id="PRU00409"/>
    </source>
</evidence>
<evidence type="ECO:0000256" key="1">
    <source>
        <dbReference type="ARBA" id="ARBA00022598"/>
    </source>
</evidence>
<organism evidence="6 7">
    <name type="scientific">Tumebacillus lacus</name>
    <dbReference type="NCBI Taxonomy" id="2995335"/>
    <lineage>
        <taxon>Bacteria</taxon>
        <taxon>Bacillati</taxon>
        <taxon>Bacillota</taxon>
        <taxon>Bacilli</taxon>
        <taxon>Bacillales</taxon>
        <taxon>Alicyclobacillaceae</taxon>
        <taxon>Tumebacillus</taxon>
    </lineage>
</organism>
<sequence>MAVLLMGRWSGLPFHEWLADLNDEIVLFTTDDMQHPEFYHKLVRIQSFDTADVLWNALDQHRETPFTAVFGTSEYDVIRMGHLRDAIGVQGQSLASAIAYRDKVVMKEHAVKAGMEVAKFHRIETSLDLRLFVEQHGYPVVIKPVDGGGAVNTQVIHDEAQMLEFLKKGPLVNMMVETFVEGDMYHVDGIYKDGELLFASVSRYLNGCLAWQQGLSRGSLTLDPDSPLFVRMREKAIETIRALPETPLISFHAEFFLTPDDRILLCEIASRSGGARVVDTIQHVYGLHQNRTWTRLACGLNDKVVQPVPAELGGYLVVPSRPGVVRALPAEIPFDWVVDYTPGVKPGVQLDKPTNTVANLATFIVKGPTEETVEARLMQLNDWFLSAVEWEEEVEHSKA</sequence>
<dbReference type="Gene3D" id="3.30.470.20">
    <property type="entry name" value="ATP-grasp fold, B domain"/>
    <property type="match status" value="1"/>
</dbReference>
<dbReference type="EMBL" id="JAPMLT010000003">
    <property type="protein sequence ID" value="MCX7569781.1"/>
    <property type="molecule type" value="Genomic_DNA"/>
</dbReference>
<dbReference type="SUPFAM" id="SSF56059">
    <property type="entry name" value="Glutathione synthetase ATP-binding domain-like"/>
    <property type="match status" value="1"/>
</dbReference>